<dbReference type="Gene3D" id="2.60.490.10">
    <property type="entry name" value="atp-gated p2x4 ion channel domain"/>
    <property type="match status" value="1"/>
</dbReference>
<dbReference type="InterPro" id="IPR059116">
    <property type="entry name" value="P2X_receptor"/>
</dbReference>
<keyword evidence="3" id="KW-0813">Transport</keyword>
<evidence type="ECO:0000256" key="7">
    <source>
        <dbReference type="ARBA" id="ARBA00023136"/>
    </source>
</evidence>
<dbReference type="AlphaFoldDB" id="A0A6U0MIW3"/>
<dbReference type="InterPro" id="IPR027309">
    <property type="entry name" value="P2X_extracellular_dom_sf"/>
</dbReference>
<dbReference type="PANTHER" id="PTHR10125:SF31">
    <property type="entry name" value="P2X RECEPTOR E"/>
    <property type="match status" value="1"/>
</dbReference>
<evidence type="ECO:0000256" key="1">
    <source>
        <dbReference type="ARBA" id="ARBA00004308"/>
    </source>
</evidence>
<organism evidence="13">
    <name type="scientific">Prasinoderma coloniale</name>
    <dbReference type="NCBI Taxonomy" id="156133"/>
    <lineage>
        <taxon>Eukaryota</taxon>
        <taxon>Viridiplantae</taxon>
        <taxon>Prasinodermophyta</taxon>
        <taxon>Prasinodermophyceae</taxon>
        <taxon>Prasinodermales</taxon>
        <taxon>Prasinodermaceae</taxon>
        <taxon>Prasinoderma</taxon>
    </lineage>
</organism>
<dbReference type="EMBL" id="HBDZ01003165">
    <property type="protein sequence ID" value="CAD8232360.1"/>
    <property type="molecule type" value="Transcribed_RNA"/>
</dbReference>
<keyword evidence="9" id="KW-0407">Ion channel</keyword>
<evidence type="ECO:0000256" key="11">
    <source>
        <dbReference type="SAM" id="Phobius"/>
    </source>
</evidence>
<evidence type="ECO:0000256" key="3">
    <source>
        <dbReference type="ARBA" id="ARBA00022448"/>
    </source>
</evidence>
<evidence type="ECO:0000256" key="8">
    <source>
        <dbReference type="ARBA" id="ARBA00023286"/>
    </source>
</evidence>
<dbReference type="GO" id="GO:0012505">
    <property type="term" value="C:endomembrane system"/>
    <property type="evidence" value="ECO:0007669"/>
    <property type="project" value="UniProtKB-SubCell"/>
</dbReference>
<evidence type="ECO:0000256" key="10">
    <source>
        <dbReference type="SAM" id="MobiDB-lite"/>
    </source>
</evidence>
<protein>
    <recommendedName>
        <fullName evidence="14">ATP receptor</fullName>
    </recommendedName>
</protein>
<dbReference type="PANTHER" id="PTHR10125">
    <property type="entry name" value="P2X PURINOCEPTOR"/>
    <property type="match status" value="1"/>
</dbReference>
<evidence type="ECO:0000256" key="2">
    <source>
        <dbReference type="ARBA" id="ARBA00009848"/>
    </source>
</evidence>
<dbReference type="EMBL" id="HBDZ01003164">
    <property type="protein sequence ID" value="CAD8232358.1"/>
    <property type="molecule type" value="Transcribed_RNA"/>
</dbReference>
<keyword evidence="7 11" id="KW-0472">Membrane</keyword>
<proteinExistence type="inferred from homology"/>
<feature type="region of interest" description="Disordered" evidence="10">
    <location>
        <begin position="402"/>
        <end position="422"/>
    </location>
</feature>
<evidence type="ECO:0000256" key="4">
    <source>
        <dbReference type="ARBA" id="ARBA00022692"/>
    </source>
</evidence>
<dbReference type="Gene3D" id="1.10.287.940">
    <property type="entry name" value="atp-gated p2x4 ion channel"/>
    <property type="match status" value="1"/>
</dbReference>
<dbReference type="Pfam" id="PF00864">
    <property type="entry name" value="P2X_receptor"/>
    <property type="match status" value="1"/>
</dbReference>
<evidence type="ECO:0008006" key="14">
    <source>
        <dbReference type="Google" id="ProtNLM"/>
    </source>
</evidence>
<sequence>MARLFMQRIASALSYTTVRQVKVHSVTVGLIYAGLCAVIVAYVLGYEFFLGHGYQDAETVKGTVQVKVKGTARSDCAMGLRDCVDGMRVWDTTDLTLKAENSVFITTALQNTVQTQGRCAGARSDPLQPHFDENCTAAPTGMCLDGHVSWSGVQTGRCLPADQEGTRWCEVRGWCPAERERVEPLPMQGVDEWTLFVRLYGEFAKFGESFDNANGTSLVEGYNLFSVRDLLGRAGIEYDTIRSGGVDLLMQFALDCNLDSSEQCVPALTVARVEAEDSELSKGFNERTAILFSQLQGNATDGSAETKLARELWKRYGIKVRILLTGQARRFDAVVAATRLGAGLALLSVATVIADLLILYVLPRRSEYYSHKFDEVYINHDHDGAHDGTEAHEDELAGAWRQAPPSAAQTAREPLMLGTSRG</sequence>
<evidence type="ECO:0000256" key="9">
    <source>
        <dbReference type="ARBA" id="ARBA00023303"/>
    </source>
</evidence>
<evidence type="ECO:0000313" key="13">
    <source>
        <dbReference type="EMBL" id="CAD8232360.1"/>
    </source>
</evidence>
<accession>A0A6U0MIW3</accession>
<gene>
    <name evidence="12" type="ORF">PCOL08062_LOCUS2481</name>
    <name evidence="13" type="ORF">PCOL08062_LOCUS2482</name>
</gene>
<evidence type="ECO:0000256" key="6">
    <source>
        <dbReference type="ARBA" id="ARBA00023065"/>
    </source>
</evidence>
<dbReference type="GO" id="GO:0016020">
    <property type="term" value="C:membrane"/>
    <property type="evidence" value="ECO:0007669"/>
    <property type="project" value="TreeGrafter"/>
</dbReference>
<comment type="similarity">
    <text evidence="2">Belongs to the P2X receptor family.</text>
</comment>
<name>A0A6U0MIW3_9VIRI</name>
<keyword evidence="5 11" id="KW-1133">Transmembrane helix</keyword>
<keyword evidence="4 11" id="KW-0812">Transmembrane</keyword>
<dbReference type="GO" id="GO:0015267">
    <property type="term" value="F:channel activity"/>
    <property type="evidence" value="ECO:0007669"/>
    <property type="project" value="UniProtKB-ARBA"/>
</dbReference>
<dbReference type="GO" id="GO:0070588">
    <property type="term" value="P:calcium ion transmembrane transport"/>
    <property type="evidence" value="ECO:0007669"/>
    <property type="project" value="TreeGrafter"/>
</dbReference>
<evidence type="ECO:0000256" key="5">
    <source>
        <dbReference type="ARBA" id="ARBA00022989"/>
    </source>
</evidence>
<reference evidence="13" key="1">
    <citation type="submission" date="2021-01" db="EMBL/GenBank/DDBJ databases">
        <authorList>
            <person name="Corre E."/>
            <person name="Pelletier E."/>
            <person name="Niang G."/>
            <person name="Scheremetjew M."/>
            <person name="Finn R."/>
            <person name="Kale V."/>
            <person name="Holt S."/>
            <person name="Cochrane G."/>
            <person name="Meng A."/>
            <person name="Brown T."/>
            <person name="Cohen L."/>
        </authorList>
    </citation>
    <scope>NUCLEOTIDE SEQUENCE</scope>
    <source>
        <strain evidence="13">CCMP1413</strain>
    </source>
</reference>
<keyword evidence="6" id="KW-0406">Ion transport</keyword>
<dbReference type="GO" id="GO:0007165">
    <property type="term" value="P:signal transduction"/>
    <property type="evidence" value="ECO:0007669"/>
    <property type="project" value="UniProtKB-ARBA"/>
</dbReference>
<keyword evidence="8" id="KW-1071">Ligand-gated ion channel</keyword>
<feature type="transmembrane region" description="Helical" evidence="11">
    <location>
        <begin position="340"/>
        <end position="362"/>
    </location>
</feature>
<feature type="transmembrane region" description="Helical" evidence="11">
    <location>
        <begin position="21"/>
        <end position="44"/>
    </location>
</feature>
<comment type="subcellular location">
    <subcellularLocation>
        <location evidence="1">Endomembrane system</location>
    </subcellularLocation>
</comment>
<evidence type="ECO:0000313" key="12">
    <source>
        <dbReference type="EMBL" id="CAD8232358.1"/>
    </source>
</evidence>